<organism evidence="3 4">
    <name type="scientific">Micromonospora wenchangensis</name>
    <dbReference type="NCBI Taxonomy" id="1185415"/>
    <lineage>
        <taxon>Bacteria</taxon>
        <taxon>Bacillati</taxon>
        <taxon>Actinomycetota</taxon>
        <taxon>Actinomycetes</taxon>
        <taxon>Micromonosporales</taxon>
        <taxon>Micromonosporaceae</taxon>
        <taxon>Micromonospora</taxon>
    </lineage>
</organism>
<dbReference type="PROSITE" id="PS51257">
    <property type="entry name" value="PROKAR_LIPOPROTEIN"/>
    <property type="match status" value="1"/>
</dbReference>
<dbReference type="Gene3D" id="3.40.30.10">
    <property type="entry name" value="Glutaredoxin"/>
    <property type="match status" value="1"/>
</dbReference>
<feature type="domain" description="Thioredoxin" evidence="2">
    <location>
        <begin position="53"/>
        <end position="207"/>
    </location>
</feature>
<dbReference type="Proteomes" id="UP000197174">
    <property type="component" value="Unassembled WGS sequence"/>
</dbReference>
<dbReference type="InterPro" id="IPR036249">
    <property type="entry name" value="Thioredoxin-like_sf"/>
</dbReference>
<sequence length="207" mass="21258">MRSSSPSNGPEGRPAARLAVAATLAGTLLAASACAVGPTSAQPAAEVAVPVATAPTSAAPSSAAPTPTGAPAVVPDALRFTGRTLDGTAFSAAALAGRPVVLWFWAPWCATCASQAWTVAEIAPKYRDTVPIVGVAGLGEQKAMRSFVTEFELGGTTQIDDRAGALWRRFEIVEQSTFLIIDRDGKVVHQGFLDGEDLTRRVAALAG</sequence>
<keyword evidence="4" id="KW-1185">Reference proteome</keyword>
<dbReference type="OrthoDB" id="9790194at2"/>
<dbReference type="InterPro" id="IPR050553">
    <property type="entry name" value="Thioredoxin_ResA/DsbE_sf"/>
</dbReference>
<keyword evidence="1" id="KW-0732">Signal</keyword>
<evidence type="ECO:0000259" key="2">
    <source>
        <dbReference type="PROSITE" id="PS51352"/>
    </source>
</evidence>
<dbReference type="GO" id="GO:0016491">
    <property type="term" value="F:oxidoreductase activity"/>
    <property type="evidence" value="ECO:0007669"/>
    <property type="project" value="InterPro"/>
</dbReference>
<feature type="chain" id="PRO_5039532298" evidence="1">
    <location>
        <begin position="36"/>
        <end position="207"/>
    </location>
</feature>
<feature type="signal peptide" evidence="1">
    <location>
        <begin position="1"/>
        <end position="35"/>
    </location>
</feature>
<dbReference type="PANTHER" id="PTHR42852:SF17">
    <property type="entry name" value="THIOREDOXIN-LIKE PROTEIN HI_1115"/>
    <property type="match status" value="1"/>
</dbReference>
<dbReference type="AlphaFoldDB" id="A0A246RDV3"/>
<protein>
    <submittedName>
        <fullName evidence="3">Redoxin</fullName>
    </submittedName>
</protein>
<dbReference type="EMBL" id="MZMV01000079">
    <property type="protein sequence ID" value="OWU99431.1"/>
    <property type="molecule type" value="Genomic_DNA"/>
</dbReference>
<dbReference type="RefSeq" id="WP_088647184.1">
    <property type="nucleotide sequence ID" value="NZ_JBFAMK010000003.1"/>
</dbReference>
<dbReference type="PANTHER" id="PTHR42852">
    <property type="entry name" value="THIOL:DISULFIDE INTERCHANGE PROTEIN DSBE"/>
    <property type="match status" value="1"/>
</dbReference>
<evidence type="ECO:0000313" key="3">
    <source>
        <dbReference type="EMBL" id="OWU99431.1"/>
    </source>
</evidence>
<dbReference type="GO" id="GO:0016209">
    <property type="term" value="F:antioxidant activity"/>
    <property type="evidence" value="ECO:0007669"/>
    <property type="project" value="InterPro"/>
</dbReference>
<name>A0A246RDV3_9ACTN</name>
<dbReference type="InterPro" id="IPR000866">
    <property type="entry name" value="AhpC/TSA"/>
</dbReference>
<dbReference type="PROSITE" id="PS00194">
    <property type="entry name" value="THIOREDOXIN_1"/>
    <property type="match status" value="1"/>
</dbReference>
<gene>
    <name evidence="3" type="ORF">B5D80_29440</name>
</gene>
<dbReference type="SUPFAM" id="SSF52833">
    <property type="entry name" value="Thioredoxin-like"/>
    <property type="match status" value="1"/>
</dbReference>
<accession>A0A246RDV3</accession>
<dbReference type="InterPro" id="IPR013766">
    <property type="entry name" value="Thioredoxin_domain"/>
</dbReference>
<proteinExistence type="predicted"/>
<evidence type="ECO:0000313" key="4">
    <source>
        <dbReference type="Proteomes" id="UP000197174"/>
    </source>
</evidence>
<dbReference type="InterPro" id="IPR017937">
    <property type="entry name" value="Thioredoxin_CS"/>
</dbReference>
<comment type="caution">
    <text evidence="3">The sequence shown here is derived from an EMBL/GenBank/DDBJ whole genome shotgun (WGS) entry which is preliminary data.</text>
</comment>
<dbReference type="PROSITE" id="PS51352">
    <property type="entry name" value="THIOREDOXIN_2"/>
    <property type="match status" value="1"/>
</dbReference>
<evidence type="ECO:0000256" key="1">
    <source>
        <dbReference type="SAM" id="SignalP"/>
    </source>
</evidence>
<dbReference type="Pfam" id="PF00578">
    <property type="entry name" value="AhpC-TSA"/>
    <property type="match status" value="1"/>
</dbReference>
<reference evidence="3 4" key="1">
    <citation type="submission" date="2017-03" db="EMBL/GenBank/DDBJ databases">
        <title>Whole genome sequence of Micromonospora wenchangensis, isolated from mangrove soil.</title>
        <authorList>
            <person name="Yang H."/>
        </authorList>
    </citation>
    <scope>NUCLEOTIDE SEQUENCE [LARGE SCALE GENOMIC DNA]</scope>
    <source>
        <strain evidence="3 4">CCTCC AA 2012002</strain>
    </source>
</reference>